<reference evidence="2 3" key="1">
    <citation type="submission" date="2014-04" db="EMBL/GenBank/DDBJ databases">
        <authorList>
            <consortium name="DOE Joint Genome Institute"/>
            <person name="Kuo A."/>
            <person name="Kohler A."/>
            <person name="Nagy L.G."/>
            <person name="Floudas D."/>
            <person name="Copeland A."/>
            <person name="Barry K.W."/>
            <person name="Cichocki N."/>
            <person name="Veneault-Fourrey C."/>
            <person name="LaButti K."/>
            <person name="Lindquist E.A."/>
            <person name="Lipzen A."/>
            <person name="Lundell T."/>
            <person name="Morin E."/>
            <person name="Murat C."/>
            <person name="Sun H."/>
            <person name="Tunlid A."/>
            <person name="Henrissat B."/>
            <person name="Grigoriev I.V."/>
            <person name="Hibbett D.S."/>
            <person name="Martin F."/>
            <person name="Nordberg H.P."/>
            <person name="Cantor M.N."/>
            <person name="Hua S.X."/>
        </authorList>
    </citation>
    <scope>NUCLEOTIDE SEQUENCE [LARGE SCALE GENOMIC DNA]</scope>
    <source>
        <strain evidence="2 3">Foug A</strain>
    </source>
</reference>
<protein>
    <recommendedName>
        <fullName evidence="1">Tc1-like transposase DDE domain-containing protein</fullName>
    </recommendedName>
</protein>
<dbReference type="InParanoid" id="A0A0C2ZMI4"/>
<reference evidence="3" key="2">
    <citation type="submission" date="2015-01" db="EMBL/GenBank/DDBJ databases">
        <title>Evolutionary Origins and Diversification of the Mycorrhizal Mutualists.</title>
        <authorList>
            <consortium name="DOE Joint Genome Institute"/>
            <consortium name="Mycorrhizal Genomics Consortium"/>
            <person name="Kohler A."/>
            <person name="Kuo A."/>
            <person name="Nagy L.G."/>
            <person name="Floudas D."/>
            <person name="Copeland A."/>
            <person name="Barry K.W."/>
            <person name="Cichocki N."/>
            <person name="Veneault-Fourrey C."/>
            <person name="LaButti K."/>
            <person name="Lindquist E.A."/>
            <person name="Lipzen A."/>
            <person name="Lundell T."/>
            <person name="Morin E."/>
            <person name="Murat C."/>
            <person name="Riley R."/>
            <person name="Ohm R."/>
            <person name="Sun H."/>
            <person name="Tunlid A."/>
            <person name="Henrissat B."/>
            <person name="Grigoriev I.V."/>
            <person name="Hibbett D.S."/>
            <person name="Martin F."/>
        </authorList>
    </citation>
    <scope>NUCLEOTIDE SEQUENCE [LARGE SCALE GENOMIC DNA]</scope>
    <source>
        <strain evidence="3">Foug A</strain>
    </source>
</reference>
<organism evidence="2 3">
    <name type="scientific">Scleroderma citrinum Foug A</name>
    <dbReference type="NCBI Taxonomy" id="1036808"/>
    <lineage>
        <taxon>Eukaryota</taxon>
        <taxon>Fungi</taxon>
        <taxon>Dikarya</taxon>
        <taxon>Basidiomycota</taxon>
        <taxon>Agaricomycotina</taxon>
        <taxon>Agaricomycetes</taxon>
        <taxon>Agaricomycetidae</taxon>
        <taxon>Boletales</taxon>
        <taxon>Sclerodermatineae</taxon>
        <taxon>Sclerodermataceae</taxon>
        <taxon>Scleroderma</taxon>
    </lineage>
</organism>
<feature type="domain" description="Tc1-like transposase DDE" evidence="1">
    <location>
        <begin position="2"/>
        <end position="68"/>
    </location>
</feature>
<dbReference type="GO" id="GO:0003676">
    <property type="term" value="F:nucleic acid binding"/>
    <property type="evidence" value="ECO:0007669"/>
    <property type="project" value="InterPro"/>
</dbReference>
<feature type="non-terminal residue" evidence="2">
    <location>
        <position position="1"/>
    </location>
</feature>
<dbReference type="Gene3D" id="3.30.420.10">
    <property type="entry name" value="Ribonuclease H-like superfamily/Ribonuclease H"/>
    <property type="match status" value="1"/>
</dbReference>
<evidence type="ECO:0000313" key="3">
    <source>
        <dbReference type="Proteomes" id="UP000053989"/>
    </source>
</evidence>
<dbReference type="STRING" id="1036808.A0A0C2ZMI4"/>
<proteinExistence type="predicted"/>
<name>A0A0C2ZMI4_9AGAM</name>
<feature type="non-terminal residue" evidence="2">
    <location>
        <position position="68"/>
    </location>
</feature>
<dbReference type="InterPro" id="IPR038717">
    <property type="entry name" value="Tc1-like_DDE_dom"/>
</dbReference>
<accession>A0A0C2ZMI4</accession>
<evidence type="ECO:0000313" key="2">
    <source>
        <dbReference type="EMBL" id="KIM62793.1"/>
    </source>
</evidence>
<evidence type="ECO:0000259" key="1">
    <source>
        <dbReference type="Pfam" id="PF13358"/>
    </source>
</evidence>
<dbReference type="HOGENOM" id="CLU_188058_1_0_1"/>
<dbReference type="Pfam" id="PF13358">
    <property type="entry name" value="DDE_3"/>
    <property type="match status" value="1"/>
</dbReference>
<dbReference type="InterPro" id="IPR036397">
    <property type="entry name" value="RNaseH_sf"/>
</dbReference>
<dbReference type="Proteomes" id="UP000053989">
    <property type="component" value="Unassembled WGS sequence"/>
</dbReference>
<keyword evidence="3" id="KW-1185">Reference proteome</keyword>
<dbReference type="EMBL" id="KN822040">
    <property type="protein sequence ID" value="KIM62793.1"/>
    <property type="molecule type" value="Genomic_DNA"/>
</dbReference>
<sequence length="68" mass="7756">YSIILVITLDGIIAYDIVEGPVDTEHFVRFLNEQVMPFTNPYPGPRSMLIMDNCRIHHGEAVHCLVED</sequence>
<dbReference type="OrthoDB" id="2142724at2759"/>
<gene>
    <name evidence="2" type="ORF">SCLCIDRAFT_75144</name>
</gene>
<dbReference type="AlphaFoldDB" id="A0A0C2ZMI4"/>